<sequence>METEKLNNKQEKAYKMMVAGENIFITAPAGTGKTFLINYFCKTIDPIRTVAITSTTGVSSLLIGGSTLHSYLGIGLGDGTTDQLFHKIVNCSKGIKAAVWRKLQTLIIDEVSMLSPILFDKLECLARQIRGNNKPFGGIQLILSGDLLQLPVVKGGGVADNGSPLDFVTDASSWGRCVGNNVVLLTEIMRQKDPLFKEILLKIRVGCIDAQVKEVLNNHISKNVSIGEYDGDYDEEDYEEDYNPGVAPAPDVEANKEESELKIQPTKLFCLKRYVKALNDKELQKLENAGVKFKNFNALIKAFSSEEINSVKGRSKSSEAQFNFLKDRFVKDCTTPQQLRICEGAQVMLTYNINQPMGLVNGSRGVITSFSEKKFPVVKFVNGLELEILPQTWEFSNDNGKKVGYFKQIPLKIAYALTVHSCQGATLDCAEVDLKDTFEHGQVYTALSRTRDLDSLVIKNLDFDKIKCHPRALDFYKNLQKIEEELEQLALDFKDINFDDEF</sequence>
<feature type="domain" description="DNA helicase Pif1-like 2B" evidence="3">
    <location>
        <begin position="332"/>
        <end position="370"/>
    </location>
</feature>
<dbReference type="EMBL" id="HF920637">
    <property type="protein sequence ID" value="CCV02569.1"/>
    <property type="molecule type" value="Genomic_DNA"/>
</dbReference>
<keyword evidence="4" id="KW-0067">ATP-binding</keyword>
<dbReference type="InterPro" id="IPR027417">
    <property type="entry name" value="P-loop_NTPase"/>
</dbReference>
<evidence type="ECO:0000259" key="3">
    <source>
        <dbReference type="Pfam" id="PF21530"/>
    </source>
</evidence>
<name>A0A068QLS1_9VIRU</name>
<feature type="coiled-coil region" evidence="1">
    <location>
        <begin position="472"/>
        <end position="499"/>
    </location>
</feature>
<keyword evidence="5" id="KW-1185">Reference proteome</keyword>
<keyword evidence="4" id="KW-0378">Hydrolase</keyword>
<dbReference type="SUPFAM" id="SSF52540">
    <property type="entry name" value="P-loop containing nucleoside triphosphate hydrolases"/>
    <property type="match status" value="2"/>
</dbReference>
<reference evidence="4 5" key="1">
    <citation type="journal article" date="2014" name="J. Gen. Virol.">
        <title>Genome sequence of a crustacean iridovirus, IIV31, isolated from the pill bug, Armadillidium vulgare.</title>
        <authorList>
            <person name="Piegu B."/>
            <person name="Guizard S."/>
            <person name="Yeping T."/>
            <person name="Cruaud C."/>
            <person name="Asgari S."/>
            <person name="Bideshi D.K."/>
            <person name="Federici B.A."/>
            <person name="Bigot Y."/>
        </authorList>
    </citation>
    <scope>NUCLEOTIDE SEQUENCE [LARGE SCALE GENOMIC DNA]</scope>
</reference>
<feature type="domain" description="DNA helicase Pif1-like DEAD-box helicase" evidence="2">
    <location>
        <begin position="5"/>
        <end position="209"/>
    </location>
</feature>
<keyword evidence="4" id="KW-0547">Nucleotide-binding</keyword>
<dbReference type="Gene3D" id="3.40.50.300">
    <property type="entry name" value="P-loop containing nucleotide triphosphate hydrolases"/>
    <property type="match status" value="2"/>
</dbReference>
<dbReference type="Proteomes" id="UP000114278">
    <property type="component" value="Segment"/>
</dbReference>
<keyword evidence="1" id="KW-0175">Coiled coil</keyword>
<dbReference type="InterPro" id="IPR049163">
    <property type="entry name" value="Pif1-like_2B_dom"/>
</dbReference>
<dbReference type="OrthoDB" id="5394at10239"/>
<keyword evidence="4" id="KW-0347">Helicase</keyword>
<dbReference type="Pfam" id="PF05970">
    <property type="entry name" value="PIF1"/>
    <property type="match status" value="1"/>
</dbReference>
<evidence type="ECO:0000259" key="2">
    <source>
        <dbReference type="Pfam" id="PF05970"/>
    </source>
</evidence>
<dbReference type="InterPro" id="IPR051055">
    <property type="entry name" value="PIF1_helicase"/>
</dbReference>
<protein>
    <submittedName>
        <fullName evidence="4">ATP-dependent DNA helicase PIF1</fullName>
    </submittedName>
</protein>
<dbReference type="CDD" id="cd18037">
    <property type="entry name" value="DEXSc_Pif1_like"/>
    <property type="match status" value="1"/>
</dbReference>
<dbReference type="RefSeq" id="YP_009046811.1">
    <property type="nucleotide sequence ID" value="NC_024451.1"/>
</dbReference>
<dbReference type="Pfam" id="PF21530">
    <property type="entry name" value="Pif1_2B_dom"/>
    <property type="match status" value="1"/>
</dbReference>
<dbReference type="GO" id="GO:0003678">
    <property type="term" value="F:DNA helicase activity"/>
    <property type="evidence" value="ECO:0007669"/>
    <property type="project" value="InterPro"/>
</dbReference>
<dbReference type="Gene3D" id="2.30.30.940">
    <property type="match status" value="1"/>
</dbReference>
<dbReference type="PANTHER" id="PTHR47642:SF7">
    <property type="entry name" value="ATP-DEPENDENT DNA HELICASE PIF1"/>
    <property type="match status" value="1"/>
</dbReference>
<dbReference type="GO" id="GO:0000723">
    <property type="term" value="P:telomere maintenance"/>
    <property type="evidence" value="ECO:0007669"/>
    <property type="project" value="InterPro"/>
</dbReference>
<dbReference type="InterPro" id="IPR010285">
    <property type="entry name" value="DNA_helicase_pif1-like_DEAD"/>
</dbReference>
<accession>A0A068QLS1</accession>
<dbReference type="GeneID" id="19738781"/>
<evidence type="ECO:0000313" key="5">
    <source>
        <dbReference type="Proteomes" id="UP000114278"/>
    </source>
</evidence>
<proteinExistence type="predicted"/>
<evidence type="ECO:0000256" key="1">
    <source>
        <dbReference type="SAM" id="Coils"/>
    </source>
</evidence>
<dbReference type="CDD" id="cd18809">
    <property type="entry name" value="SF1_C_RecD"/>
    <property type="match status" value="1"/>
</dbReference>
<evidence type="ECO:0000313" key="4">
    <source>
        <dbReference type="EMBL" id="CCV02569.1"/>
    </source>
</evidence>
<dbReference type="KEGG" id="vg:19738781"/>
<dbReference type="PANTHER" id="PTHR47642">
    <property type="entry name" value="ATP-DEPENDENT DNA HELICASE"/>
    <property type="match status" value="1"/>
</dbReference>
<dbReference type="GO" id="GO:0006281">
    <property type="term" value="P:DNA repair"/>
    <property type="evidence" value="ECO:0007669"/>
    <property type="project" value="InterPro"/>
</dbReference>
<organism evidence="4 5">
    <name type="scientific">Armadillidium vulgare iridescent virus</name>
    <dbReference type="NCBI Taxonomy" id="72201"/>
    <lineage>
        <taxon>Viruses</taxon>
        <taxon>Varidnaviria</taxon>
        <taxon>Bamfordvirae</taxon>
        <taxon>Nucleocytoviricota</taxon>
        <taxon>Megaviricetes</taxon>
        <taxon>Pimascovirales</taxon>
        <taxon>Pimascovirales incertae sedis</taxon>
        <taxon>Iridoviridae</taxon>
        <taxon>Betairidovirinae</taxon>
        <taxon>Iridovirus</taxon>
        <taxon>Iridovirus armadillidium1</taxon>
        <taxon>Invertebrate iridescent virus 31</taxon>
    </lineage>
</organism>
<gene>
    <name evidence="4" type="primary">197R</name>
    <name evidence="4" type="ORF">IIV31_197R</name>
</gene>